<evidence type="ECO:0008006" key="3">
    <source>
        <dbReference type="Google" id="ProtNLM"/>
    </source>
</evidence>
<dbReference type="GeneID" id="77808653"/>
<evidence type="ECO:0000313" key="2">
    <source>
        <dbReference type="Proteomes" id="UP001164743"/>
    </source>
</evidence>
<dbReference type="Proteomes" id="UP001164743">
    <property type="component" value="Chromosome 3A"/>
</dbReference>
<proteinExistence type="predicted"/>
<evidence type="ECO:0000313" key="1">
    <source>
        <dbReference type="EMBL" id="WAQ83389.1"/>
    </source>
</evidence>
<gene>
    <name evidence="1" type="ORF">PtA15_3A759</name>
</gene>
<name>A0ABY7CE94_9BASI</name>
<dbReference type="RefSeq" id="XP_053018944.1">
    <property type="nucleotide sequence ID" value="XM_053167758.1"/>
</dbReference>
<reference evidence="1" key="1">
    <citation type="submission" date="2022-10" db="EMBL/GenBank/DDBJ databases">
        <title>Puccinia triticina Genome sequencing and assembly.</title>
        <authorList>
            <person name="Li C."/>
        </authorList>
    </citation>
    <scope>NUCLEOTIDE SEQUENCE</scope>
    <source>
        <strain evidence="1">Pt15</strain>
    </source>
</reference>
<dbReference type="EMBL" id="CP110423">
    <property type="protein sequence ID" value="WAQ83389.1"/>
    <property type="molecule type" value="Genomic_DNA"/>
</dbReference>
<organism evidence="1 2">
    <name type="scientific">Puccinia triticina</name>
    <dbReference type="NCBI Taxonomy" id="208348"/>
    <lineage>
        <taxon>Eukaryota</taxon>
        <taxon>Fungi</taxon>
        <taxon>Dikarya</taxon>
        <taxon>Basidiomycota</taxon>
        <taxon>Pucciniomycotina</taxon>
        <taxon>Pucciniomycetes</taxon>
        <taxon>Pucciniales</taxon>
        <taxon>Pucciniaceae</taxon>
        <taxon>Puccinia</taxon>
    </lineage>
</organism>
<protein>
    <recommendedName>
        <fullName evidence="3">Arp2/3 complex 34 kDa subunit</fullName>
    </recommendedName>
</protein>
<sequence>MTIPLSLCLKAAAPQALEAALSDLVLKTLYASNLHIDLHDYSYHFSLVLPHPKDLATGATSTPCSTSSPRPTI</sequence>
<accession>A0ABY7CE94</accession>
<keyword evidence="2" id="KW-1185">Reference proteome</keyword>